<dbReference type="AlphaFoldDB" id="A0A7W8IUP5"/>
<evidence type="ECO:0000313" key="1">
    <source>
        <dbReference type="EMBL" id="MBB5326019.1"/>
    </source>
</evidence>
<organism evidence="1 2">
    <name type="scientific">Anoxybacteroides tepidamans</name>
    <dbReference type="NCBI Taxonomy" id="265948"/>
    <lineage>
        <taxon>Bacteria</taxon>
        <taxon>Bacillati</taxon>
        <taxon>Bacillota</taxon>
        <taxon>Bacilli</taxon>
        <taxon>Bacillales</taxon>
        <taxon>Anoxybacillaceae</taxon>
        <taxon>Anoxybacteroides</taxon>
    </lineage>
</organism>
<gene>
    <name evidence="1" type="ORF">HNQ34_003137</name>
</gene>
<name>A0A7W8IUP5_9BACL</name>
<accession>A0A7W8IUP5</accession>
<keyword evidence="2" id="KW-1185">Reference proteome</keyword>
<dbReference type="Proteomes" id="UP000520011">
    <property type="component" value="Unassembled WGS sequence"/>
</dbReference>
<reference evidence="1 2" key="1">
    <citation type="submission" date="2020-08" db="EMBL/GenBank/DDBJ databases">
        <title>Genomic Encyclopedia of Type Strains, Phase IV (KMG-IV): sequencing the most valuable type-strain genomes for metagenomic binning, comparative biology and taxonomic classification.</title>
        <authorList>
            <person name="Goeker M."/>
        </authorList>
    </citation>
    <scope>NUCLEOTIDE SEQUENCE [LARGE SCALE GENOMIC DNA]</scope>
    <source>
        <strain evidence="1 2">DSM 16325</strain>
    </source>
</reference>
<comment type="caution">
    <text evidence="1">The sequence shown here is derived from an EMBL/GenBank/DDBJ whole genome shotgun (WGS) entry which is preliminary data.</text>
</comment>
<dbReference type="EMBL" id="JACHEP010000026">
    <property type="protein sequence ID" value="MBB5326019.1"/>
    <property type="molecule type" value="Genomic_DNA"/>
</dbReference>
<protein>
    <submittedName>
        <fullName evidence="1">Uncharacterized protein</fullName>
    </submittedName>
</protein>
<proteinExistence type="predicted"/>
<evidence type="ECO:0000313" key="2">
    <source>
        <dbReference type="Proteomes" id="UP000520011"/>
    </source>
</evidence>
<dbReference type="RefSeq" id="WP_183256047.1">
    <property type="nucleotide sequence ID" value="NZ_JACHEP010000026.1"/>
</dbReference>
<sequence length="55" mass="6579">MMCINIQKMVQRLSHDELLELALNLIQSDKRVQERALDFFRMQRVLDCQRNGTKT</sequence>